<gene>
    <name evidence="1" type="ORF">PanWU01x14_099140</name>
</gene>
<keyword evidence="2" id="KW-1185">Reference proteome</keyword>
<evidence type="ECO:0000313" key="2">
    <source>
        <dbReference type="Proteomes" id="UP000237105"/>
    </source>
</evidence>
<proteinExistence type="predicted"/>
<protein>
    <submittedName>
        <fullName evidence="1">Uncharacterized protein</fullName>
    </submittedName>
</protein>
<dbReference type="AlphaFoldDB" id="A0A2P5D3N7"/>
<name>A0A2P5D3N7_PARAD</name>
<reference evidence="2" key="1">
    <citation type="submission" date="2016-06" db="EMBL/GenBank/DDBJ databases">
        <title>Parallel loss of symbiosis genes in relatives of nitrogen-fixing non-legume Parasponia.</title>
        <authorList>
            <person name="Van Velzen R."/>
            <person name="Holmer R."/>
            <person name="Bu F."/>
            <person name="Rutten L."/>
            <person name="Van Zeijl A."/>
            <person name="Liu W."/>
            <person name="Santuari L."/>
            <person name="Cao Q."/>
            <person name="Sharma T."/>
            <person name="Shen D."/>
            <person name="Roswanjaya Y."/>
            <person name="Wardhani T."/>
            <person name="Kalhor M.S."/>
            <person name="Jansen J."/>
            <person name="Van den Hoogen J."/>
            <person name="Gungor B."/>
            <person name="Hartog M."/>
            <person name="Hontelez J."/>
            <person name="Verver J."/>
            <person name="Yang W.-C."/>
            <person name="Schijlen E."/>
            <person name="Repin R."/>
            <person name="Schilthuizen M."/>
            <person name="Schranz E."/>
            <person name="Heidstra R."/>
            <person name="Miyata K."/>
            <person name="Fedorova E."/>
            <person name="Kohlen W."/>
            <person name="Bisseling T."/>
            <person name="Smit S."/>
            <person name="Geurts R."/>
        </authorList>
    </citation>
    <scope>NUCLEOTIDE SEQUENCE [LARGE SCALE GENOMIC DNA]</scope>
    <source>
        <strain evidence="2">cv. WU1-14</strain>
    </source>
</reference>
<evidence type="ECO:0000313" key="1">
    <source>
        <dbReference type="EMBL" id="PON67917.1"/>
    </source>
</evidence>
<dbReference type="EMBL" id="JXTB01000067">
    <property type="protein sequence ID" value="PON67917.1"/>
    <property type="molecule type" value="Genomic_DNA"/>
</dbReference>
<comment type="caution">
    <text evidence="1">The sequence shown here is derived from an EMBL/GenBank/DDBJ whole genome shotgun (WGS) entry which is preliminary data.</text>
</comment>
<dbReference type="Proteomes" id="UP000237105">
    <property type="component" value="Unassembled WGS sequence"/>
</dbReference>
<sequence>MALDAIGRKHKVKRVSRYSKCFSKFQNKCNIINYIRERLTPGSVEYGLDSLDLLGGRNSHGIKVASLLAIVTVTEEEDQERVHMWDASLVPRTANNGAHNLAKWCSDYNVIDSINYPTSTTRELSTLAGKEQDWSREHVDLRCHEIPVYMNCDGPSIIGEISIEKQHLRSKNA</sequence>
<accession>A0A2P5D3N7</accession>
<organism evidence="1 2">
    <name type="scientific">Parasponia andersonii</name>
    <name type="common">Sponia andersonii</name>
    <dbReference type="NCBI Taxonomy" id="3476"/>
    <lineage>
        <taxon>Eukaryota</taxon>
        <taxon>Viridiplantae</taxon>
        <taxon>Streptophyta</taxon>
        <taxon>Embryophyta</taxon>
        <taxon>Tracheophyta</taxon>
        <taxon>Spermatophyta</taxon>
        <taxon>Magnoliopsida</taxon>
        <taxon>eudicotyledons</taxon>
        <taxon>Gunneridae</taxon>
        <taxon>Pentapetalae</taxon>
        <taxon>rosids</taxon>
        <taxon>fabids</taxon>
        <taxon>Rosales</taxon>
        <taxon>Cannabaceae</taxon>
        <taxon>Parasponia</taxon>
    </lineage>
</organism>